<evidence type="ECO:0000313" key="1">
    <source>
        <dbReference type="EMBL" id="MDL0089096.1"/>
    </source>
</evidence>
<dbReference type="SUPFAM" id="SSF53335">
    <property type="entry name" value="S-adenosyl-L-methionine-dependent methyltransferases"/>
    <property type="match status" value="1"/>
</dbReference>
<protein>
    <recommendedName>
        <fullName evidence="3">Methyltransferase domain-containing protein</fullName>
    </recommendedName>
</protein>
<sequence>MAFQRELWQKFYENAWDYRAKIIQKALRGGANSYQAIKELAKIERIYSLEQDENGEILLKKREIENGNSLSFADVSVLRATSMSGKYLAVPQHCSFNFADFLIDVFEGSGGDYDCIIELGCGYGRNLFDIFYRGGRRDLAYFGGEFTQSGVKIANELAKATPNMNAKFFHFNHLEPNLDEIKSLNFKRAFVFTCHTIEQVFKIPDNWFKVVANVANYVRCVHLEPYGFQSKILGEASLVQEKFIKEQGWNLNFLEELLNANRRGEIVFDESVLEIGFGDSTNPGSIACWYAKNNG</sequence>
<proteinExistence type="predicted"/>
<gene>
    <name evidence="1" type="ORF">NYG85_06940</name>
</gene>
<dbReference type="Proteomes" id="UP001173801">
    <property type="component" value="Unassembled WGS sequence"/>
</dbReference>
<evidence type="ECO:0000313" key="2">
    <source>
        <dbReference type="Proteomes" id="UP001173801"/>
    </source>
</evidence>
<evidence type="ECO:0008006" key="3">
    <source>
        <dbReference type="Google" id="ProtNLM"/>
    </source>
</evidence>
<dbReference type="EMBL" id="JANURM010000007">
    <property type="protein sequence ID" value="MDL0089096.1"/>
    <property type="molecule type" value="Genomic_DNA"/>
</dbReference>
<keyword evidence="2" id="KW-1185">Reference proteome</keyword>
<name>A0ABT7HQ99_9BACT</name>
<organism evidence="1 2">
    <name type="scientific">Campylobacter gastrosuis</name>
    <dbReference type="NCBI Taxonomy" id="2974576"/>
    <lineage>
        <taxon>Bacteria</taxon>
        <taxon>Pseudomonadati</taxon>
        <taxon>Campylobacterota</taxon>
        <taxon>Epsilonproteobacteria</taxon>
        <taxon>Campylobacterales</taxon>
        <taxon>Campylobacteraceae</taxon>
        <taxon>Campylobacter</taxon>
    </lineage>
</organism>
<reference evidence="1" key="2">
    <citation type="journal article" date="2023" name="Microorganisms">
        <title>Isolation and Genomic Characteristics of Cat-Borne Campylobacter felis sp. nov. and Sheep-Borne Campylobacter ovis sp. nov.</title>
        <authorList>
            <person name="Wang H."/>
            <person name="Li Y."/>
            <person name="Gu Y."/>
            <person name="Zhou G."/>
            <person name="Chen X."/>
            <person name="Zhang X."/>
            <person name="Shao Z."/>
            <person name="Zhang J."/>
            <person name="Zhang M."/>
        </authorList>
    </citation>
    <scope>NUCLEOTIDE SEQUENCE</scope>
    <source>
        <strain evidence="1">PS10</strain>
    </source>
</reference>
<dbReference type="RefSeq" id="WP_284937754.1">
    <property type="nucleotide sequence ID" value="NZ_JANURM010000007.1"/>
</dbReference>
<reference evidence="1" key="1">
    <citation type="submission" date="2022-08" db="EMBL/GenBank/DDBJ databases">
        <authorList>
            <person name="Wang H."/>
        </authorList>
    </citation>
    <scope>NUCLEOTIDE SEQUENCE</scope>
    <source>
        <strain evidence="1">PS10</strain>
    </source>
</reference>
<comment type="caution">
    <text evidence="1">The sequence shown here is derived from an EMBL/GenBank/DDBJ whole genome shotgun (WGS) entry which is preliminary data.</text>
</comment>
<accession>A0ABT7HQ99</accession>
<dbReference type="InterPro" id="IPR029063">
    <property type="entry name" value="SAM-dependent_MTases_sf"/>
</dbReference>